<evidence type="ECO:0000313" key="2">
    <source>
        <dbReference type="Proteomes" id="UP000321419"/>
    </source>
</evidence>
<name>A0A510XQA1_9GAMM</name>
<reference evidence="1 2" key="1">
    <citation type="submission" date="2019-07" db="EMBL/GenBank/DDBJ databases">
        <title>Whole genome shotgun sequence of Pseudoalteromonas espejiana NBRC 102222.</title>
        <authorList>
            <person name="Hosoyama A."/>
            <person name="Uohara A."/>
            <person name="Ohji S."/>
            <person name="Ichikawa N."/>
        </authorList>
    </citation>
    <scope>NUCLEOTIDE SEQUENCE [LARGE SCALE GENOMIC DNA]</scope>
    <source>
        <strain evidence="1 2">NBRC 102222</strain>
    </source>
</reference>
<dbReference type="Proteomes" id="UP000321419">
    <property type="component" value="Unassembled WGS sequence"/>
</dbReference>
<sequence>MDITKQKKHEIVKRINYEIEVITEKCCQQQIKSQLITPSWNFDLDSVIATTKHYESIMNQVISLQFDHAKSNSINTIVPDGIMNNLANILIILNIAAELFEQREQE</sequence>
<protein>
    <submittedName>
        <fullName evidence="1">Uncharacterized protein</fullName>
    </submittedName>
</protein>
<dbReference type="AlphaFoldDB" id="A0A510XQA1"/>
<evidence type="ECO:0000313" key="1">
    <source>
        <dbReference type="EMBL" id="GEK53212.1"/>
    </source>
</evidence>
<organism evidence="1 2">
    <name type="scientific">Pseudoalteromonas espejiana</name>
    <dbReference type="NCBI Taxonomy" id="28107"/>
    <lineage>
        <taxon>Bacteria</taxon>
        <taxon>Pseudomonadati</taxon>
        <taxon>Pseudomonadota</taxon>
        <taxon>Gammaproteobacteria</taxon>
        <taxon>Alteromonadales</taxon>
        <taxon>Pseudoalteromonadaceae</taxon>
        <taxon>Pseudoalteromonas</taxon>
    </lineage>
</organism>
<dbReference type="RefSeq" id="WP_089346501.1">
    <property type="nucleotide sequence ID" value="NZ_BJUM01000001.1"/>
</dbReference>
<dbReference type="EMBL" id="BJUM01000001">
    <property type="protein sequence ID" value="GEK53212.1"/>
    <property type="molecule type" value="Genomic_DNA"/>
</dbReference>
<keyword evidence="2" id="KW-1185">Reference proteome</keyword>
<gene>
    <name evidence="1" type="ORF">PES01_00570</name>
</gene>
<comment type="caution">
    <text evidence="1">The sequence shown here is derived from an EMBL/GenBank/DDBJ whole genome shotgun (WGS) entry which is preliminary data.</text>
</comment>
<proteinExistence type="predicted"/>
<accession>A0A510XQA1</accession>